<reference evidence="3" key="2">
    <citation type="submission" date="2015-08" db="UniProtKB">
        <authorList>
            <consortium name="WormBaseParasite"/>
        </authorList>
    </citation>
    <scope>IDENTIFICATION</scope>
</reference>
<dbReference type="AlphaFoldDB" id="A0A0K0FXG8"/>
<feature type="coiled-coil region" evidence="1">
    <location>
        <begin position="128"/>
        <end position="172"/>
    </location>
</feature>
<evidence type="ECO:0000313" key="3">
    <source>
        <dbReference type="WBParaSite" id="SVE_1714400.1"/>
    </source>
</evidence>
<dbReference type="Proteomes" id="UP000035680">
    <property type="component" value="Unassembled WGS sequence"/>
</dbReference>
<sequence length="387" mass="45530">MEKYIGIEEEISFHMSERTKNCINENNKHLLQSEEKAFKIGETSKVRYFLPPFDFLKITNSEFNKLDLLNQSGNSYSELSIALIKDAEMINDYLLKSINSFDMIPRDTDDQTADNSSCDKNSPFTTILEKLTNVYKRLENVKNDLLEKSEEIKNKNNQISYLQDELERKSEVYNKRMRCYIERKFENGKINEIERSLHQERTLHEISVYNSICKDIEKKIIEKIKENALCKENFKLNIRNKLRENHNMFFGNPKTFIKTKTNSKRKKISGLLMGVKVLIKETLNEELGNIEKLSREINHLKMREVNVLSNIKYIIDETPILKNKIKTLTDMKVKFEEFLNDLSVKNIRIRSVDRKKFLTQFSLDTCYSGNTSFGAIYLSMLDESKEI</sequence>
<keyword evidence="2" id="KW-1185">Reference proteome</keyword>
<name>A0A0K0FXG8_STRVS</name>
<keyword evidence="1" id="KW-0175">Coiled coil</keyword>
<evidence type="ECO:0000313" key="2">
    <source>
        <dbReference type="Proteomes" id="UP000035680"/>
    </source>
</evidence>
<reference evidence="2" key="1">
    <citation type="submission" date="2014-07" db="EMBL/GenBank/DDBJ databases">
        <authorList>
            <person name="Martin A.A"/>
            <person name="De Silva N."/>
        </authorList>
    </citation>
    <scope>NUCLEOTIDE SEQUENCE</scope>
</reference>
<organism evidence="2 3">
    <name type="scientific">Strongyloides venezuelensis</name>
    <name type="common">Threadworm</name>
    <dbReference type="NCBI Taxonomy" id="75913"/>
    <lineage>
        <taxon>Eukaryota</taxon>
        <taxon>Metazoa</taxon>
        <taxon>Ecdysozoa</taxon>
        <taxon>Nematoda</taxon>
        <taxon>Chromadorea</taxon>
        <taxon>Rhabditida</taxon>
        <taxon>Tylenchina</taxon>
        <taxon>Panagrolaimomorpha</taxon>
        <taxon>Strongyloidoidea</taxon>
        <taxon>Strongyloididae</taxon>
        <taxon>Strongyloides</taxon>
    </lineage>
</organism>
<dbReference type="WBParaSite" id="SVE_1714400.1">
    <property type="protein sequence ID" value="SVE_1714400.1"/>
    <property type="gene ID" value="SVE_1714400"/>
</dbReference>
<protein>
    <submittedName>
        <fullName evidence="3">DUF4201 domain-containing protein</fullName>
    </submittedName>
</protein>
<accession>A0A0K0FXG8</accession>
<proteinExistence type="predicted"/>
<evidence type="ECO:0000256" key="1">
    <source>
        <dbReference type="SAM" id="Coils"/>
    </source>
</evidence>